<sequence length="518" mass="57345">MSDQPSIEQLLTRIRKEAHGFAIPSQGNPARRASLTLATAPVDLIDIDARLEAIERRLERDAASLPPTIAELRTGLQAQASAIAAQRDRMAAIDRAENEIRILRERLRVLSLAPSDRDGSDAPAARATEGEGAESTWAEGRSPLAPRDRLDLWPQLLLEEGDVFLNNAYRVLLDRDIDLPGLDGYRHKLAEGRGRLEILCDISSSPEFVARGKDDPTLRRQRRIFSWARWVDRAPFRFLSRPLYRFLRSNENGILAVQAARVALAARGTVAALGERLNAGNGGGDNAVATDPRLDAYYLAFENAMRGPEDVIRARHGYYLDTLAAVKSVCDGPILDLGSGRGEWLGLLRDCGYEARGIDLSPAMVSVCRDKGLDVTHNDALSALRAVPDSSLSVVSGFHIIEHLPFPVLFSLFEEAFRVLQPGGLVLFETPNPENVFVGSYSFYHDPTHRHPLTPVTMGFLARYHGFETVDIARLHPHDPETAVREEGPVADRFNALFYGPQDYAILAHKPREEYPSV</sequence>
<evidence type="ECO:0000313" key="3">
    <source>
        <dbReference type="EMBL" id="NIJ56991.1"/>
    </source>
</evidence>
<reference evidence="3 4" key="1">
    <citation type="submission" date="2020-03" db="EMBL/GenBank/DDBJ databases">
        <title>Genomic Encyclopedia of Type Strains, Phase IV (KMG-IV): sequencing the most valuable type-strain genomes for metagenomic binning, comparative biology and taxonomic classification.</title>
        <authorList>
            <person name="Goeker M."/>
        </authorList>
    </citation>
    <scope>NUCLEOTIDE SEQUENCE [LARGE SCALE GENOMIC DNA]</scope>
    <source>
        <strain evidence="3 4">DSM 103870</strain>
    </source>
</reference>
<dbReference type="GO" id="GO:0032259">
    <property type="term" value="P:methylation"/>
    <property type="evidence" value="ECO:0007669"/>
    <property type="project" value="UniProtKB-KW"/>
</dbReference>
<evidence type="ECO:0000259" key="2">
    <source>
        <dbReference type="Pfam" id="PF13946"/>
    </source>
</evidence>
<dbReference type="SUPFAM" id="SSF53335">
    <property type="entry name" value="S-adenosyl-L-methionine-dependent methyltransferases"/>
    <property type="match status" value="1"/>
</dbReference>
<feature type="domain" description="DUF4214" evidence="2">
    <location>
        <begin position="164"/>
        <end position="210"/>
    </location>
</feature>
<dbReference type="PANTHER" id="PTHR43861">
    <property type="entry name" value="TRANS-ACONITATE 2-METHYLTRANSFERASE-RELATED"/>
    <property type="match status" value="1"/>
</dbReference>
<keyword evidence="4" id="KW-1185">Reference proteome</keyword>
<dbReference type="PANTHER" id="PTHR43861:SF1">
    <property type="entry name" value="TRANS-ACONITATE 2-METHYLTRANSFERASE"/>
    <property type="match status" value="1"/>
</dbReference>
<feature type="region of interest" description="Disordered" evidence="1">
    <location>
        <begin position="114"/>
        <end position="141"/>
    </location>
</feature>
<dbReference type="Pfam" id="PF13946">
    <property type="entry name" value="DUF4214"/>
    <property type="match status" value="1"/>
</dbReference>
<dbReference type="Gene3D" id="3.40.50.150">
    <property type="entry name" value="Vaccinia Virus protein VP39"/>
    <property type="match status" value="1"/>
</dbReference>
<dbReference type="Pfam" id="PF13489">
    <property type="entry name" value="Methyltransf_23"/>
    <property type="match status" value="1"/>
</dbReference>
<keyword evidence="3" id="KW-0808">Transferase</keyword>
<evidence type="ECO:0000313" key="4">
    <source>
        <dbReference type="Proteomes" id="UP001429580"/>
    </source>
</evidence>
<dbReference type="Proteomes" id="UP001429580">
    <property type="component" value="Unassembled WGS sequence"/>
</dbReference>
<dbReference type="EMBL" id="JAASQI010000002">
    <property type="protein sequence ID" value="NIJ56991.1"/>
    <property type="molecule type" value="Genomic_DNA"/>
</dbReference>
<dbReference type="InterPro" id="IPR029063">
    <property type="entry name" value="SAM-dependent_MTases_sf"/>
</dbReference>
<accession>A0ABX0V1N3</accession>
<dbReference type="CDD" id="cd02440">
    <property type="entry name" value="AdoMet_MTases"/>
    <property type="match status" value="1"/>
</dbReference>
<dbReference type="RefSeq" id="WP_166949100.1">
    <property type="nucleotide sequence ID" value="NZ_JAASQI010000002.1"/>
</dbReference>
<comment type="caution">
    <text evidence="3">The sequence shown here is derived from an EMBL/GenBank/DDBJ whole genome shotgun (WGS) entry which is preliminary data.</text>
</comment>
<proteinExistence type="predicted"/>
<dbReference type="InterPro" id="IPR025282">
    <property type="entry name" value="DUF4214"/>
</dbReference>
<evidence type="ECO:0000256" key="1">
    <source>
        <dbReference type="SAM" id="MobiDB-lite"/>
    </source>
</evidence>
<dbReference type="GO" id="GO:0008168">
    <property type="term" value="F:methyltransferase activity"/>
    <property type="evidence" value="ECO:0007669"/>
    <property type="project" value="UniProtKB-KW"/>
</dbReference>
<gene>
    <name evidence="3" type="ORF">FHS82_000817</name>
</gene>
<protein>
    <submittedName>
        <fullName evidence="3">SAM-dependent methyltransferase</fullName>
    </submittedName>
</protein>
<name>A0ABX0V1N3_9HYPH</name>
<keyword evidence="3" id="KW-0489">Methyltransferase</keyword>
<organism evidence="3 4">
    <name type="scientific">Pseudochelatococcus lubricantis</name>
    <dbReference type="NCBI Taxonomy" id="1538102"/>
    <lineage>
        <taxon>Bacteria</taxon>
        <taxon>Pseudomonadati</taxon>
        <taxon>Pseudomonadota</taxon>
        <taxon>Alphaproteobacteria</taxon>
        <taxon>Hyphomicrobiales</taxon>
        <taxon>Chelatococcaceae</taxon>
        <taxon>Pseudochelatococcus</taxon>
    </lineage>
</organism>